<organism evidence="2 3">
    <name type="scientific">Lactobacillus paragasseri</name>
    <dbReference type="NCBI Taxonomy" id="2107999"/>
    <lineage>
        <taxon>Bacteria</taxon>
        <taxon>Bacillati</taxon>
        <taxon>Bacillota</taxon>
        <taxon>Bacilli</taxon>
        <taxon>Lactobacillales</taxon>
        <taxon>Lactobacillaceae</taxon>
        <taxon>Lactobacillus</taxon>
    </lineage>
</organism>
<dbReference type="RefSeq" id="WP_048685770.1">
    <property type="nucleotide sequence ID" value="NZ_JASOLY010000001.1"/>
</dbReference>
<proteinExistence type="predicted"/>
<keyword evidence="1" id="KW-0472">Membrane</keyword>
<sequence>MYYMPFFYDPYFWMIILGVAISGWASMNVNSTFNRYDQVQNQGNYTGKVAARYILDQAGLYEVEIREVAGNLTDNYNPTNKVLSLSQSVYNSSSIAAVGVAAHEVGHALQDASNYAPMRMRSALVPIVSLGSNLSMPLILLGLVLGMNQTLIRIGIWCFALVLLFQVVTLPVEFNASHRALRMLNNGAPQEMPMARKVLFAAALTYVAAVLTSMLQLFRLLLIFGGHNNDNN</sequence>
<keyword evidence="1" id="KW-1133">Transmembrane helix</keyword>
<feature type="transmembrane region" description="Helical" evidence="1">
    <location>
        <begin position="12"/>
        <end position="29"/>
    </location>
</feature>
<accession>A0AAW6XL23</accession>
<keyword evidence="1" id="KW-0812">Transmembrane</keyword>
<reference evidence="2" key="1">
    <citation type="submission" date="2023-05" db="EMBL/GenBank/DDBJ databases">
        <title>Cataloging the Phylogenetic Diversity of Human Bladder Bacteria.</title>
        <authorList>
            <person name="Du J."/>
        </authorList>
    </citation>
    <scope>NUCLEOTIDE SEQUENCE</scope>
    <source>
        <strain evidence="2">UMB6975B</strain>
    </source>
</reference>
<gene>
    <name evidence="2" type="ORF">QP354_00425</name>
</gene>
<evidence type="ECO:0000313" key="3">
    <source>
        <dbReference type="Proteomes" id="UP001232113"/>
    </source>
</evidence>
<feature type="transmembrane region" description="Helical" evidence="1">
    <location>
        <begin position="123"/>
        <end position="145"/>
    </location>
</feature>
<comment type="caution">
    <text evidence="2">The sequence shown here is derived from an EMBL/GenBank/DDBJ whole genome shotgun (WGS) entry which is preliminary data.</text>
</comment>
<protein>
    <submittedName>
        <fullName evidence="2">Zinc metallopeptidase</fullName>
    </submittedName>
</protein>
<name>A0AAW6XL23_9LACO</name>
<dbReference type="PANTHER" id="PTHR36434">
    <property type="entry name" value="MEMBRANE PROTEASE YUGP-RELATED"/>
    <property type="match status" value="1"/>
</dbReference>
<evidence type="ECO:0000256" key="1">
    <source>
        <dbReference type="SAM" id="Phobius"/>
    </source>
</evidence>
<feature type="transmembrane region" description="Helical" evidence="1">
    <location>
        <begin position="198"/>
        <end position="224"/>
    </location>
</feature>
<dbReference type="Pfam" id="PF04298">
    <property type="entry name" value="Zn_peptidase_2"/>
    <property type="match status" value="1"/>
</dbReference>
<evidence type="ECO:0000313" key="2">
    <source>
        <dbReference type="EMBL" id="MDK6867551.1"/>
    </source>
</evidence>
<feature type="transmembrane region" description="Helical" evidence="1">
    <location>
        <begin position="151"/>
        <end position="177"/>
    </location>
</feature>
<dbReference type="InterPro" id="IPR007395">
    <property type="entry name" value="Zn_peptidase_2"/>
</dbReference>
<dbReference type="PANTHER" id="PTHR36434:SF1">
    <property type="entry name" value="MEMBRANE PROTEASE YUGP-RELATED"/>
    <property type="match status" value="1"/>
</dbReference>
<dbReference type="Proteomes" id="UP001232113">
    <property type="component" value="Unassembled WGS sequence"/>
</dbReference>
<dbReference type="AlphaFoldDB" id="A0AAW6XL23"/>
<dbReference type="EMBL" id="JASOLY010000001">
    <property type="protein sequence ID" value="MDK6867551.1"/>
    <property type="molecule type" value="Genomic_DNA"/>
</dbReference>